<keyword evidence="14" id="KW-0256">Endoplasmic reticulum</keyword>
<evidence type="ECO:0000256" key="14">
    <source>
        <dbReference type="RuleBase" id="RU363109"/>
    </source>
</evidence>
<evidence type="ECO:0000256" key="7">
    <source>
        <dbReference type="ARBA" id="ARBA00022832"/>
    </source>
</evidence>
<dbReference type="EMBL" id="CAKXYY010000020">
    <property type="protein sequence ID" value="CAH2355010.1"/>
    <property type="molecule type" value="Genomic_DNA"/>
</dbReference>
<comment type="pathway">
    <text evidence="2 14">Lipid metabolism; fatty acid biosynthesis.</text>
</comment>
<evidence type="ECO:0000256" key="11">
    <source>
        <dbReference type="ARBA" id="ARBA00023160"/>
    </source>
</evidence>
<dbReference type="InterPro" id="IPR007482">
    <property type="entry name" value="Tyr_Pase-like_PTPLA"/>
</dbReference>
<keyword evidence="7 14" id="KW-0276">Fatty acid metabolism</keyword>
<feature type="transmembrane region" description="Helical" evidence="14">
    <location>
        <begin position="182"/>
        <end position="204"/>
    </location>
</feature>
<keyword evidence="12 14" id="KW-0456">Lyase</keyword>
<evidence type="ECO:0000256" key="3">
    <source>
        <dbReference type="ARBA" id="ARBA00007811"/>
    </source>
</evidence>
<keyword evidence="8 14" id="KW-1133">Transmembrane helix</keyword>
<feature type="transmembrane region" description="Helical" evidence="14">
    <location>
        <begin position="142"/>
        <end position="162"/>
    </location>
</feature>
<comment type="catalytic activity">
    <reaction evidence="13 14">
        <text>a very-long-chain (3R)-3-hydroxyacyl-CoA = a very-long-chain (2E)-enoyl-CoA + H2O</text>
        <dbReference type="Rhea" id="RHEA:45812"/>
        <dbReference type="ChEBI" id="CHEBI:15377"/>
        <dbReference type="ChEBI" id="CHEBI:83728"/>
        <dbReference type="ChEBI" id="CHEBI:85440"/>
        <dbReference type="EC" id="4.2.1.134"/>
    </reaction>
</comment>
<dbReference type="GO" id="GO:0030148">
    <property type="term" value="P:sphingolipid biosynthetic process"/>
    <property type="evidence" value="ECO:0007669"/>
    <property type="project" value="TreeGrafter"/>
</dbReference>
<evidence type="ECO:0000256" key="4">
    <source>
        <dbReference type="ARBA" id="ARBA00013122"/>
    </source>
</evidence>
<comment type="caution">
    <text evidence="15">The sequence shown here is derived from an EMBL/GenBank/DDBJ whole genome shotgun (WGS) entry which is preliminary data.</text>
</comment>
<dbReference type="PANTHER" id="PTHR11035:SF3">
    <property type="entry name" value="VERY-LONG-CHAIN (3R)-3-HYDROXYACYL-COA DEHYDRATASE"/>
    <property type="match status" value="1"/>
</dbReference>
<accession>A0A9P0W0U3</accession>
<comment type="function">
    <text evidence="14">Catalyzes the third of the four reactions of the long-chain fatty acids elongation cycle. This endoplasmic reticulum-bound enzymatic process, allows the addition of two carbons to the chain of long- and very long-chain fatty acids/VLCFAs per cycle. This enzyme catalyzes the dehydration of the 3-hydroxyacyl-CoA intermediate into trans-2,3-enoyl-CoA, within each cycle of fatty acid elongation. Thereby, it participates to the production of VLCFAs of different chain lengths that are involved in multiple biological processes as precursors of membrane lipids and lipid mediators.</text>
</comment>
<sequence>MKRISNLYLKVYNGVSIILWLLVLYGVLLGENSWFSQSPRSLYRAKSTSEVYPHKFLNITEWFNAILEIVHSLVGLVPSPLPTLLLQLTARLLITQGISYKLPQSAGNYSWGYATLSFVWSVSDLIKYAFYFAKLFSRKGQGVPAGLTWLRYTAFIVLYPLGLVGESHTVYLSLDAAQGSHYYWFLIFALASYIPGFFLLYGYMLKQRKKVLSKETVRASKAQ</sequence>
<dbReference type="GO" id="GO:0005789">
    <property type="term" value="C:endoplasmic reticulum membrane"/>
    <property type="evidence" value="ECO:0007669"/>
    <property type="project" value="UniProtKB-SubCell"/>
</dbReference>
<gene>
    <name evidence="15" type="ORF">CLIB1423_20S02014</name>
</gene>
<comment type="subcellular location">
    <subcellularLocation>
        <location evidence="14">Endoplasmic reticulum membrane</location>
        <topology evidence="14">Multi-pass membrane protein</topology>
    </subcellularLocation>
    <subcellularLocation>
        <location evidence="1">Membrane</location>
        <topology evidence="1">Multi-pass membrane protein</topology>
    </subcellularLocation>
</comment>
<proteinExistence type="inferred from homology"/>
<organism evidence="15 16">
    <name type="scientific">[Candida] railenensis</name>
    <dbReference type="NCBI Taxonomy" id="45579"/>
    <lineage>
        <taxon>Eukaryota</taxon>
        <taxon>Fungi</taxon>
        <taxon>Dikarya</taxon>
        <taxon>Ascomycota</taxon>
        <taxon>Saccharomycotina</taxon>
        <taxon>Pichiomycetes</taxon>
        <taxon>Debaryomycetaceae</taxon>
        <taxon>Kurtzmaniella</taxon>
    </lineage>
</organism>
<comment type="similarity">
    <text evidence="3 14">Belongs to the very long-chain fatty acids dehydratase HACD family.</text>
</comment>
<dbReference type="Pfam" id="PF04387">
    <property type="entry name" value="PTPLA"/>
    <property type="match status" value="1"/>
</dbReference>
<dbReference type="EC" id="4.2.1.134" evidence="4 14"/>
<keyword evidence="9 14" id="KW-0443">Lipid metabolism</keyword>
<evidence type="ECO:0000256" key="2">
    <source>
        <dbReference type="ARBA" id="ARBA00005194"/>
    </source>
</evidence>
<dbReference type="PANTHER" id="PTHR11035">
    <property type="entry name" value="VERY-LONG-CHAIN (3R)-3-HYDROXYACYL-COA DEHYDRATASE"/>
    <property type="match status" value="1"/>
</dbReference>
<reference evidence="15" key="1">
    <citation type="submission" date="2022-03" db="EMBL/GenBank/DDBJ databases">
        <authorList>
            <person name="Legras J.-L."/>
            <person name="Devillers H."/>
            <person name="Grondin C."/>
        </authorList>
    </citation>
    <scope>NUCLEOTIDE SEQUENCE</scope>
    <source>
        <strain evidence="15">CLIB 1423</strain>
    </source>
</reference>
<keyword evidence="16" id="KW-1185">Reference proteome</keyword>
<keyword evidence="11 14" id="KW-0275">Fatty acid biosynthesis</keyword>
<name>A0A9P0W0U3_9ASCO</name>
<keyword evidence="6 14" id="KW-0812">Transmembrane</keyword>
<feature type="transmembrane region" description="Helical" evidence="14">
    <location>
        <begin position="7"/>
        <end position="28"/>
    </location>
</feature>
<evidence type="ECO:0000256" key="1">
    <source>
        <dbReference type="ARBA" id="ARBA00004141"/>
    </source>
</evidence>
<dbReference type="GO" id="GO:0030497">
    <property type="term" value="P:fatty acid elongation"/>
    <property type="evidence" value="ECO:0007669"/>
    <property type="project" value="TreeGrafter"/>
</dbReference>
<dbReference type="OrthoDB" id="46988at2759"/>
<evidence type="ECO:0000313" key="15">
    <source>
        <dbReference type="EMBL" id="CAH2355010.1"/>
    </source>
</evidence>
<keyword evidence="10 14" id="KW-0472">Membrane</keyword>
<protein>
    <recommendedName>
        <fullName evidence="4 14">Very-long-chain (3R)-3-hydroxyacyl-CoA dehydratase</fullName>
        <ecNumber evidence="4 14">4.2.1.134</ecNumber>
    </recommendedName>
</protein>
<evidence type="ECO:0000256" key="12">
    <source>
        <dbReference type="ARBA" id="ARBA00023239"/>
    </source>
</evidence>
<keyword evidence="5 14" id="KW-0444">Lipid biosynthesis</keyword>
<feature type="transmembrane region" description="Helical" evidence="14">
    <location>
        <begin position="111"/>
        <end position="130"/>
    </location>
</feature>
<evidence type="ECO:0000256" key="8">
    <source>
        <dbReference type="ARBA" id="ARBA00022989"/>
    </source>
</evidence>
<evidence type="ECO:0000256" key="6">
    <source>
        <dbReference type="ARBA" id="ARBA00022692"/>
    </source>
</evidence>
<evidence type="ECO:0000256" key="5">
    <source>
        <dbReference type="ARBA" id="ARBA00022516"/>
    </source>
</evidence>
<evidence type="ECO:0000256" key="9">
    <source>
        <dbReference type="ARBA" id="ARBA00023098"/>
    </source>
</evidence>
<evidence type="ECO:0000256" key="10">
    <source>
        <dbReference type="ARBA" id="ARBA00023136"/>
    </source>
</evidence>
<evidence type="ECO:0000256" key="13">
    <source>
        <dbReference type="ARBA" id="ARBA00036671"/>
    </source>
</evidence>
<evidence type="ECO:0000313" key="16">
    <source>
        <dbReference type="Proteomes" id="UP000837801"/>
    </source>
</evidence>
<dbReference type="Proteomes" id="UP000837801">
    <property type="component" value="Unassembled WGS sequence"/>
</dbReference>
<comment type="caution">
    <text evidence="14">Lacks conserved residue(s) required for the propagation of feature annotation.</text>
</comment>
<dbReference type="AlphaFoldDB" id="A0A9P0W0U3"/>
<dbReference type="GO" id="GO:0042761">
    <property type="term" value="P:very long-chain fatty acid biosynthetic process"/>
    <property type="evidence" value="ECO:0007669"/>
    <property type="project" value="TreeGrafter"/>
</dbReference>
<dbReference type="GO" id="GO:0102158">
    <property type="term" value="F:very-long-chain (3R)-3-hydroxyacyl-CoA dehydratase activity"/>
    <property type="evidence" value="ECO:0007669"/>
    <property type="project" value="UniProtKB-EC"/>
</dbReference>